<dbReference type="PANTHER" id="PTHR43133">
    <property type="entry name" value="RNA POLYMERASE ECF-TYPE SIGMA FACTO"/>
    <property type="match status" value="1"/>
</dbReference>
<dbReference type="NCBIfam" id="TIGR02937">
    <property type="entry name" value="sigma70-ECF"/>
    <property type="match status" value="1"/>
</dbReference>
<keyword evidence="3 6" id="KW-0731">Sigma factor</keyword>
<dbReference type="EMBL" id="BAABGT010000043">
    <property type="protein sequence ID" value="GAA4548957.1"/>
    <property type="molecule type" value="Genomic_DNA"/>
</dbReference>
<comment type="caution">
    <text evidence="10">The sequence shown here is derived from an EMBL/GenBank/DDBJ whole genome shotgun (WGS) entry which is preliminary data.</text>
</comment>
<evidence type="ECO:0000256" key="7">
    <source>
        <dbReference type="SAM" id="MobiDB-lite"/>
    </source>
</evidence>
<dbReference type="Proteomes" id="UP001501598">
    <property type="component" value="Unassembled WGS sequence"/>
</dbReference>
<keyword evidence="2 6" id="KW-0805">Transcription regulation</keyword>
<keyword evidence="11" id="KW-1185">Reference proteome</keyword>
<dbReference type="Pfam" id="PF04545">
    <property type="entry name" value="Sigma70_r4"/>
    <property type="match status" value="1"/>
</dbReference>
<evidence type="ECO:0000256" key="5">
    <source>
        <dbReference type="ARBA" id="ARBA00023163"/>
    </source>
</evidence>
<evidence type="ECO:0000256" key="1">
    <source>
        <dbReference type="ARBA" id="ARBA00010641"/>
    </source>
</evidence>
<feature type="compositionally biased region" description="Basic and acidic residues" evidence="7">
    <location>
        <begin position="12"/>
        <end position="22"/>
    </location>
</feature>
<feature type="domain" description="RNA polymerase sigma-70 region 2" evidence="8">
    <location>
        <begin position="31"/>
        <end position="98"/>
    </location>
</feature>
<protein>
    <recommendedName>
        <fullName evidence="6">RNA polymerase sigma factor</fullName>
    </recommendedName>
</protein>
<keyword evidence="5 6" id="KW-0804">Transcription</keyword>
<keyword evidence="4 6" id="KW-0238">DNA-binding</keyword>
<dbReference type="Gene3D" id="1.10.1740.10">
    <property type="match status" value="1"/>
</dbReference>
<dbReference type="SUPFAM" id="SSF88659">
    <property type="entry name" value="Sigma3 and sigma4 domains of RNA polymerase sigma factors"/>
    <property type="match status" value="1"/>
</dbReference>
<evidence type="ECO:0000256" key="3">
    <source>
        <dbReference type="ARBA" id="ARBA00023082"/>
    </source>
</evidence>
<sequence length="193" mass="20863">MVGSSGHRARGRTREGKGPRDPDEALIRAVYAEHGRALLAFTTRLLGDRAAAEDVVQEVLVRAWQHSDVLTNGRGSVRSWLLTVARNLVTDRVRAQRARPAEVEEEAAPPAATRDHADSVVDALTVLPALERLSPDHRDVLAEVYFRGRSLPEAAEVLGVPTGTVKSRSYYALRALRSALGPAAMDTEGVPAS</sequence>
<evidence type="ECO:0000313" key="11">
    <source>
        <dbReference type="Proteomes" id="UP001501598"/>
    </source>
</evidence>
<gene>
    <name evidence="10" type="ORF">GCM10023175_36210</name>
</gene>
<dbReference type="SUPFAM" id="SSF88946">
    <property type="entry name" value="Sigma2 domain of RNA polymerase sigma factors"/>
    <property type="match status" value="1"/>
</dbReference>
<dbReference type="InterPro" id="IPR014284">
    <property type="entry name" value="RNA_pol_sigma-70_dom"/>
</dbReference>
<accession>A0ABP8RTV5</accession>
<dbReference type="PANTHER" id="PTHR43133:SF52">
    <property type="entry name" value="ECF RNA POLYMERASE SIGMA FACTOR SIGL"/>
    <property type="match status" value="1"/>
</dbReference>
<evidence type="ECO:0000256" key="4">
    <source>
        <dbReference type="ARBA" id="ARBA00023125"/>
    </source>
</evidence>
<dbReference type="InterPro" id="IPR007630">
    <property type="entry name" value="RNA_pol_sigma70_r4"/>
</dbReference>
<dbReference type="PROSITE" id="PS01063">
    <property type="entry name" value="SIGMA70_ECF"/>
    <property type="match status" value="1"/>
</dbReference>
<dbReference type="InterPro" id="IPR013324">
    <property type="entry name" value="RNA_pol_sigma_r3/r4-like"/>
</dbReference>
<evidence type="ECO:0000256" key="6">
    <source>
        <dbReference type="RuleBase" id="RU000716"/>
    </source>
</evidence>
<evidence type="ECO:0000256" key="2">
    <source>
        <dbReference type="ARBA" id="ARBA00023015"/>
    </source>
</evidence>
<dbReference type="InterPro" id="IPR000838">
    <property type="entry name" value="RNA_pol_sigma70_ECF_CS"/>
</dbReference>
<comment type="similarity">
    <text evidence="1 6">Belongs to the sigma-70 factor family. ECF subfamily.</text>
</comment>
<reference evidence="11" key="1">
    <citation type="journal article" date="2019" name="Int. J. Syst. Evol. Microbiol.">
        <title>The Global Catalogue of Microorganisms (GCM) 10K type strain sequencing project: providing services to taxonomists for standard genome sequencing and annotation.</title>
        <authorList>
            <consortium name="The Broad Institute Genomics Platform"/>
            <consortium name="The Broad Institute Genome Sequencing Center for Infectious Disease"/>
            <person name="Wu L."/>
            <person name="Ma J."/>
        </authorList>
    </citation>
    <scope>NUCLEOTIDE SEQUENCE [LARGE SCALE GENOMIC DNA]</scope>
    <source>
        <strain evidence="11">JCM 17906</strain>
    </source>
</reference>
<proteinExistence type="inferred from homology"/>
<dbReference type="InterPro" id="IPR039425">
    <property type="entry name" value="RNA_pol_sigma-70-like"/>
</dbReference>
<dbReference type="InterPro" id="IPR007627">
    <property type="entry name" value="RNA_pol_sigma70_r2"/>
</dbReference>
<dbReference type="Gene3D" id="1.10.10.10">
    <property type="entry name" value="Winged helix-like DNA-binding domain superfamily/Winged helix DNA-binding domain"/>
    <property type="match status" value="1"/>
</dbReference>
<feature type="domain" description="RNA polymerase sigma-70 region 4" evidence="9">
    <location>
        <begin position="129"/>
        <end position="177"/>
    </location>
</feature>
<name>A0ABP8RTV5_9PSEU</name>
<organism evidence="10 11">
    <name type="scientific">Pseudonocardia xishanensis</name>
    <dbReference type="NCBI Taxonomy" id="630995"/>
    <lineage>
        <taxon>Bacteria</taxon>
        <taxon>Bacillati</taxon>
        <taxon>Actinomycetota</taxon>
        <taxon>Actinomycetes</taxon>
        <taxon>Pseudonocardiales</taxon>
        <taxon>Pseudonocardiaceae</taxon>
        <taxon>Pseudonocardia</taxon>
    </lineage>
</organism>
<feature type="region of interest" description="Disordered" evidence="7">
    <location>
        <begin position="1"/>
        <end position="22"/>
    </location>
</feature>
<evidence type="ECO:0000259" key="8">
    <source>
        <dbReference type="Pfam" id="PF04542"/>
    </source>
</evidence>
<evidence type="ECO:0000259" key="9">
    <source>
        <dbReference type="Pfam" id="PF04545"/>
    </source>
</evidence>
<dbReference type="CDD" id="cd06171">
    <property type="entry name" value="Sigma70_r4"/>
    <property type="match status" value="1"/>
</dbReference>
<dbReference type="RefSeq" id="WP_345419532.1">
    <property type="nucleotide sequence ID" value="NZ_BAABGT010000043.1"/>
</dbReference>
<dbReference type="InterPro" id="IPR036388">
    <property type="entry name" value="WH-like_DNA-bd_sf"/>
</dbReference>
<dbReference type="Pfam" id="PF04542">
    <property type="entry name" value="Sigma70_r2"/>
    <property type="match status" value="1"/>
</dbReference>
<evidence type="ECO:0000313" key="10">
    <source>
        <dbReference type="EMBL" id="GAA4548957.1"/>
    </source>
</evidence>
<dbReference type="InterPro" id="IPR013325">
    <property type="entry name" value="RNA_pol_sigma_r2"/>
</dbReference>
<dbReference type="NCBIfam" id="NF007227">
    <property type="entry name" value="PRK09645.1"/>
    <property type="match status" value="1"/>
</dbReference>